<gene>
    <name evidence="1" type="ordered locus">Terro_3420</name>
</gene>
<organism evidence="1 2">
    <name type="scientific">Terriglobus roseus (strain DSM 18391 / NRRL B-41598 / KBS 63)</name>
    <dbReference type="NCBI Taxonomy" id="926566"/>
    <lineage>
        <taxon>Bacteria</taxon>
        <taxon>Pseudomonadati</taxon>
        <taxon>Acidobacteriota</taxon>
        <taxon>Terriglobia</taxon>
        <taxon>Terriglobales</taxon>
        <taxon>Acidobacteriaceae</taxon>
        <taxon>Terriglobus</taxon>
    </lineage>
</organism>
<dbReference type="EMBL" id="CP003379">
    <property type="protein sequence ID" value="AFL89635.1"/>
    <property type="molecule type" value="Genomic_DNA"/>
</dbReference>
<accession>I3ZK67</accession>
<dbReference type="Proteomes" id="UP000006056">
    <property type="component" value="Chromosome"/>
</dbReference>
<dbReference type="RefSeq" id="WP_014786896.1">
    <property type="nucleotide sequence ID" value="NC_018014.1"/>
</dbReference>
<name>I3ZK67_TERRK</name>
<evidence type="ECO:0000313" key="2">
    <source>
        <dbReference type="Proteomes" id="UP000006056"/>
    </source>
</evidence>
<dbReference type="STRING" id="926566.Terro_3420"/>
<dbReference type="HOGENOM" id="CLU_2290321_0_0_0"/>
<sequence length="101" mass="11878">MTVEDKIHAHAEEIEHLRVKSGALSISAYVRNVKDQVEPVFVVDFDTSKLSGYSDRYFEMMFGLQRIFLRPVDLWEKHMFEEQSRMHDLRQVSLSVFRATA</sequence>
<reference evidence="1 2" key="1">
    <citation type="submission" date="2012-06" db="EMBL/GenBank/DDBJ databases">
        <title>Complete genome of Terriglobus roseus DSM 18391.</title>
        <authorList>
            <consortium name="US DOE Joint Genome Institute (JGI-PGF)"/>
            <person name="Lucas S."/>
            <person name="Copeland A."/>
            <person name="Lapidus A."/>
            <person name="Glavina del Rio T."/>
            <person name="Dalin E."/>
            <person name="Tice H."/>
            <person name="Bruce D."/>
            <person name="Goodwin L."/>
            <person name="Pitluck S."/>
            <person name="Peters L."/>
            <person name="Mikhailova N."/>
            <person name="Munk A.C.C."/>
            <person name="Kyrpides N."/>
            <person name="Mavromatis K."/>
            <person name="Ivanova N."/>
            <person name="Brettin T."/>
            <person name="Detter J.C."/>
            <person name="Han C."/>
            <person name="Larimer F."/>
            <person name="Land M."/>
            <person name="Hauser L."/>
            <person name="Markowitz V."/>
            <person name="Cheng J.-F."/>
            <person name="Hugenholtz P."/>
            <person name="Woyke T."/>
            <person name="Wu D."/>
            <person name="Brambilla E."/>
            <person name="Klenk H.-P."/>
            <person name="Eisen J.A."/>
        </authorList>
    </citation>
    <scope>NUCLEOTIDE SEQUENCE [LARGE SCALE GENOMIC DNA]</scope>
    <source>
        <strain evidence="2">DSM 18391 / NRRL B-41598 / KBS 63</strain>
    </source>
</reference>
<proteinExistence type="predicted"/>
<keyword evidence="2" id="KW-1185">Reference proteome</keyword>
<dbReference type="KEGG" id="trs:Terro_3420"/>
<dbReference type="AlphaFoldDB" id="I3ZK67"/>
<evidence type="ECO:0000313" key="1">
    <source>
        <dbReference type="EMBL" id="AFL89635.1"/>
    </source>
</evidence>
<protein>
    <submittedName>
        <fullName evidence="1">Uncharacterized protein</fullName>
    </submittedName>
</protein>